<evidence type="ECO:0000313" key="3">
    <source>
        <dbReference type="EnsemblMetazoa" id="ASTEI05432-PA"/>
    </source>
</evidence>
<keyword evidence="2" id="KW-0732">Signal</keyword>
<feature type="compositionally biased region" description="Polar residues" evidence="1">
    <location>
        <begin position="375"/>
        <end position="395"/>
    </location>
</feature>
<dbReference type="InterPro" id="IPR002181">
    <property type="entry name" value="Fibrinogen_a/b/g_C_dom"/>
</dbReference>
<feature type="signal peptide" evidence="2">
    <location>
        <begin position="1"/>
        <end position="42"/>
    </location>
</feature>
<dbReference type="InterPro" id="IPR050373">
    <property type="entry name" value="Fibrinogen_C-term_domain"/>
</dbReference>
<dbReference type="PANTHER" id="PTHR19143:SF459">
    <property type="entry name" value="FIBRINOGEN C-TERMINAL DOMAIN-CONTAINING PROTEIN"/>
    <property type="match status" value="1"/>
</dbReference>
<organism evidence="3 4">
    <name type="scientific">Anopheles stephensi</name>
    <name type="common">Indo-Pakistan malaria mosquito</name>
    <dbReference type="NCBI Taxonomy" id="30069"/>
    <lineage>
        <taxon>Eukaryota</taxon>
        <taxon>Metazoa</taxon>
        <taxon>Ecdysozoa</taxon>
        <taxon>Arthropoda</taxon>
        <taxon>Hexapoda</taxon>
        <taxon>Insecta</taxon>
        <taxon>Pterygota</taxon>
        <taxon>Neoptera</taxon>
        <taxon>Endopterygota</taxon>
        <taxon>Diptera</taxon>
        <taxon>Nematocera</taxon>
        <taxon>Culicoidea</taxon>
        <taxon>Culicidae</taxon>
        <taxon>Anophelinae</taxon>
        <taxon>Anopheles</taxon>
    </lineage>
</organism>
<dbReference type="STRING" id="30069.A0A182YAE6"/>
<dbReference type="InterPro" id="IPR036056">
    <property type="entry name" value="Fibrinogen-like_C"/>
</dbReference>
<dbReference type="OMA" id="SCCKRTD"/>
<dbReference type="SMART" id="SM00186">
    <property type="entry name" value="FBG"/>
    <property type="match status" value="1"/>
</dbReference>
<dbReference type="VEuPathDB" id="VectorBase:ASTEI05432"/>
<dbReference type="PROSITE" id="PS51406">
    <property type="entry name" value="FIBRINOGEN_C_2"/>
    <property type="match status" value="1"/>
</dbReference>
<evidence type="ECO:0000256" key="2">
    <source>
        <dbReference type="SAM" id="SignalP"/>
    </source>
</evidence>
<dbReference type="VEuPathDB" id="VectorBase:ASTE003438"/>
<dbReference type="VEuPathDB" id="VectorBase:ASTEI20_032226"/>
<dbReference type="PROSITE" id="PS00514">
    <property type="entry name" value="FIBRINOGEN_C_1"/>
    <property type="match status" value="1"/>
</dbReference>
<dbReference type="InterPro" id="IPR020837">
    <property type="entry name" value="Fibrinogen_CS"/>
</dbReference>
<dbReference type="GO" id="GO:0005615">
    <property type="term" value="C:extracellular space"/>
    <property type="evidence" value="ECO:0007669"/>
    <property type="project" value="TreeGrafter"/>
</dbReference>
<feature type="compositionally biased region" description="Polar residues" evidence="1">
    <location>
        <begin position="216"/>
        <end position="230"/>
    </location>
</feature>
<keyword evidence="4" id="KW-1185">Reference proteome</keyword>
<dbReference type="EnsemblMetazoa" id="ASTEI05432-RA">
    <property type="protein sequence ID" value="ASTEI05432-PA"/>
    <property type="gene ID" value="ASTEI05432"/>
</dbReference>
<feature type="chain" id="PRO_5043343713" evidence="2">
    <location>
        <begin position="43"/>
        <end position="650"/>
    </location>
</feature>
<dbReference type="InterPro" id="IPR014716">
    <property type="entry name" value="Fibrinogen_a/b/g_C_1"/>
</dbReference>
<protein>
    <submittedName>
        <fullName evidence="3">Fibrinogen C-terminal domain-containing protein</fullName>
    </submittedName>
</protein>
<accession>A0A182YAE6</accession>
<dbReference type="CDD" id="cd00087">
    <property type="entry name" value="FReD"/>
    <property type="match status" value="1"/>
</dbReference>
<dbReference type="SUPFAM" id="SSF56496">
    <property type="entry name" value="Fibrinogen C-terminal domain-like"/>
    <property type="match status" value="1"/>
</dbReference>
<reference evidence="4" key="1">
    <citation type="journal article" date="2014" name="Genome Biol.">
        <title>Genome analysis of a major urban malaria vector mosquito, Anopheles stephensi.</title>
        <authorList>
            <person name="Jiang X."/>
            <person name="Peery A."/>
            <person name="Hall A.B."/>
            <person name="Sharma A."/>
            <person name="Chen X.G."/>
            <person name="Waterhouse R.M."/>
            <person name="Komissarov A."/>
            <person name="Riehle M.M."/>
            <person name="Shouche Y."/>
            <person name="Sharakhova M.V."/>
            <person name="Lawson D."/>
            <person name="Pakpour N."/>
            <person name="Arensburger P."/>
            <person name="Davidson V.L."/>
            <person name="Eiglmeier K."/>
            <person name="Emrich S."/>
            <person name="George P."/>
            <person name="Kennedy R.C."/>
            <person name="Mane S.P."/>
            <person name="Maslen G."/>
            <person name="Oringanje C."/>
            <person name="Qi Y."/>
            <person name="Settlage R."/>
            <person name="Tojo M."/>
            <person name="Tubio J.M."/>
            <person name="Unger M.F."/>
            <person name="Wang B."/>
            <person name="Vernick K.D."/>
            <person name="Ribeiro J.M."/>
            <person name="James A.A."/>
            <person name="Michel K."/>
            <person name="Riehle M.A."/>
            <person name="Luckhart S."/>
            <person name="Sharakhov I.V."/>
            <person name="Tu Z."/>
        </authorList>
    </citation>
    <scope>NUCLEOTIDE SEQUENCE [LARGE SCALE GENOMIC DNA]</scope>
    <source>
        <strain evidence="4">Indian</strain>
    </source>
</reference>
<feature type="region of interest" description="Disordered" evidence="1">
    <location>
        <begin position="374"/>
        <end position="395"/>
    </location>
</feature>
<name>A0A182YAE6_ANOST</name>
<reference evidence="3" key="2">
    <citation type="submission" date="2020-05" db="UniProtKB">
        <authorList>
            <consortium name="EnsemblMetazoa"/>
        </authorList>
    </citation>
    <scope>IDENTIFICATION</scope>
    <source>
        <strain evidence="3">Indian</strain>
    </source>
</reference>
<evidence type="ECO:0000313" key="4">
    <source>
        <dbReference type="Proteomes" id="UP000076408"/>
    </source>
</evidence>
<dbReference type="Proteomes" id="UP000076408">
    <property type="component" value="Unassembled WGS sequence"/>
</dbReference>
<dbReference type="AlphaFoldDB" id="A0A182YAE6"/>
<proteinExistence type="predicted"/>
<dbReference type="PANTHER" id="PTHR19143">
    <property type="entry name" value="FIBRINOGEN/TENASCIN/ANGIOPOEITIN"/>
    <property type="match status" value="1"/>
</dbReference>
<dbReference type="Gene3D" id="3.90.215.10">
    <property type="entry name" value="Gamma Fibrinogen, chain A, domain 1"/>
    <property type="match status" value="1"/>
</dbReference>
<evidence type="ECO:0000256" key="1">
    <source>
        <dbReference type="SAM" id="MobiDB-lite"/>
    </source>
</evidence>
<dbReference type="Pfam" id="PF00147">
    <property type="entry name" value="Fibrinogen_C"/>
    <property type="match status" value="1"/>
</dbReference>
<feature type="region of interest" description="Disordered" evidence="1">
    <location>
        <begin position="216"/>
        <end position="243"/>
    </location>
</feature>
<sequence>MKLTVRYSTNATFHQNESELAMRSVPLKLIVMLVMLTGMVSADPVPGDVTTIHQDIRVMLEDVKSHLNRFNSHYLINLEQRIVSLLTTMTSLDANVKTLQEKSQIWDVFQHHIGAWSEHIKSVDSKLDILRKAHDTPSPTLETRLSNLDFKVQHIFEKVDVINEKLHDITKTVYALSSSSAINRGRRNDRLESAAEQAAILTKITHLQKQINRIESNGNSNCQKQSNGQGSRAGVSAKFRKDVSDSDEEMDDFLDKLTAKKLREMVANRKQCRSLDTLTGMTRSIEDRTVRIYDLEANQFEQILSCCQRTNHEVATFTNSADILLKRIEHLVLDVDRKVEKRNNFPCNHEVPNVDQAVESSVLTAGNATVEESLDASSSVDIGSGSEESSPVADSNVISSATIEQHEEISFHHPDKDGCHQLLKRVSGVYTFAEVELNEARRDFNRRYCEFATDGTAWTVVQRRNWYDLQENFNRSWNEYKYGFGDLGYEFWMGNDFIHRLSYDDNVELRIELEDFEGNKSYAAYGTFRMESEKFNYNLMVSDYHGNASDALAYHNDHDFSTYDRSNDKSSGDYPCALTFGSGWWFNRCAASNLNGKYYLENPRDHKHTGILWESWLGDYSLKAAKMMIRPRDAWNRDEELAENDGPVDP</sequence>